<dbReference type="Proteomes" id="UP000701801">
    <property type="component" value="Unassembled WGS sequence"/>
</dbReference>
<proteinExistence type="inferred from homology"/>
<dbReference type="SUPFAM" id="SSF53178">
    <property type="entry name" value="Peptidyl-tRNA hydrolase-like"/>
    <property type="match status" value="1"/>
</dbReference>
<protein>
    <recommendedName>
        <fullName evidence="1">peptidyl-tRNA hydrolase</fullName>
        <ecNumber evidence="1">3.1.1.29</ecNumber>
    </recommendedName>
</protein>
<dbReference type="OrthoDB" id="1711136at2759"/>
<dbReference type="AlphaFoldDB" id="A0A9N9PWZ8"/>
<evidence type="ECO:0000256" key="3">
    <source>
        <dbReference type="ARBA" id="ARBA00022801"/>
    </source>
</evidence>
<evidence type="ECO:0000256" key="5">
    <source>
        <dbReference type="ARBA" id="ARBA00038063"/>
    </source>
</evidence>
<keyword evidence="8" id="KW-1185">Reference proteome</keyword>
<keyword evidence="3" id="KW-0378">Hydrolase</keyword>
<evidence type="ECO:0000313" key="7">
    <source>
        <dbReference type="EMBL" id="CAG8977953.1"/>
    </source>
</evidence>
<gene>
    <name evidence="7" type="ORF">HYALB_00001834</name>
</gene>
<evidence type="ECO:0000256" key="2">
    <source>
        <dbReference type="ARBA" id="ARBA00022555"/>
    </source>
</evidence>
<dbReference type="PANTHER" id="PTHR17224:SF1">
    <property type="entry name" value="PEPTIDYL-TRNA HYDROLASE"/>
    <property type="match status" value="1"/>
</dbReference>
<organism evidence="7 8">
    <name type="scientific">Hymenoscyphus albidus</name>
    <dbReference type="NCBI Taxonomy" id="595503"/>
    <lineage>
        <taxon>Eukaryota</taxon>
        <taxon>Fungi</taxon>
        <taxon>Dikarya</taxon>
        <taxon>Ascomycota</taxon>
        <taxon>Pezizomycotina</taxon>
        <taxon>Leotiomycetes</taxon>
        <taxon>Helotiales</taxon>
        <taxon>Helotiaceae</taxon>
        <taxon>Hymenoscyphus</taxon>
    </lineage>
</organism>
<evidence type="ECO:0000313" key="8">
    <source>
        <dbReference type="Proteomes" id="UP000701801"/>
    </source>
</evidence>
<evidence type="ECO:0000256" key="1">
    <source>
        <dbReference type="ARBA" id="ARBA00013260"/>
    </source>
</evidence>
<dbReference type="NCBIfam" id="TIGR00447">
    <property type="entry name" value="pth"/>
    <property type="match status" value="1"/>
</dbReference>
<dbReference type="EC" id="3.1.1.29" evidence="1"/>
<dbReference type="PROSITE" id="PS01196">
    <property type="entry name" value="PEPT_TRNA_HYDROL_2"/>
    <property type="match status" value="1"/>
</dbReference>
<evidence type="ECO:0000256" key="6">
    <source>
        <dbReference type="SAM" id="MobiDB-lite"/>
    </source>
</evidence>
<dbReference type="InterPro" id="IPR018171">
    <property type="entry name" value="Pept_tRNA_hydro_CS"/>
</dbReference>
<comment type="caution">
    <text evidence="7">The sequence shown here is derived from an EMBL/GenBank/DDBJ whole genome shotgun (WGS) entry which is preliminary data.</text>
</comment>
<dbReference type="InterPro" id="IPR036416">
    <property type="entry name" value="Pept_tRNA_hydro_sf"/>
</dbReference>
<keyword evidence="4" id="KW-0694">RNA-binding</keyword>
<evidence type="ECO:0000256" key="4">
    <source>
        <dbReference type="ARBA" id="ARBA00022884"/>
    </source>
</evidence>
<dbReference type="InterPro" id="IPR001328">
    <property type="entry name" value="Pept_tRNA_hydro"/>
</dbReference>
<keyword evidence="2" id="KW-0820">tRNA-binding</keyword>
<reference evidence="7" key="1">
    <citation type="submission" date="2021-07" db="EMBL/GenBank/DDBJ databases">
        <authorList>
            <person name="Durling M."/>
        </authorList>
    </citation>
    <scope>NUCLEOTIDE SEQUENCE</scope>
</reference>
<feature type="compositionally biased region" description="Basic residues" evidence="6">
    <location>
        <begin position="27"/>
        <end position="37"/>
    </location>
</feature>
<feature type="region of interest" description="Disordered" evidence="6">
    <location>
        <begin position="1"/>
        <end position="53"/>
    </location>
</feature>
<accession>A0A9N9PWZ8</accession>
<dbReference type="EMBL" id="CAJVRM010000239">
    <property type="protein sequence ID" value="CAG8977953.1"/>
    <property type="molecule type" value="Genomic_DNA"/>
</dbReference>
<comment type="similarity">
    <text evidence="5">Belongs to the PTH family.</text>
</comment>
<sequence length="258" mass="28127">MPSRRKELTLAATEENVSLDETTTTSKSKRQTRRQRRNSPTPAELEDEYIQPSSPPIVAQTSIPIALLDVVQMASPIRLLVCSIGNTAPYNNTLHSAGHSVLHVLQRSLKYPPFRATKSYGKGIVSEGCPLTFWQSKSAMNVSGTGVKSAWRKFKNVAGPENARLVILHDELELQLGAVKVRDGSSSPKGHNGLKDIGAKLAGQKYTRIGVGIGRPESRDRTAVASYVLKKMSPMELAKVEGAWVEVAGALKKMQEEP</sequence>
<name>A0A9N9PWZ8_9HELO</name>
<dbReference type="PANTHER" id="PTHR17224">
    <property type="entry name" value="PEPTIDYL-TRNA HYDROLASE"/>
    <property type="match status" value="1"/>
</dbReference>
<dbReference type="Pfam" id="PF01195">
    <property type="entry name" value="Pept_tRNA_hydro"/>
    <property type="match status" value="1"/>
</dbReference>
<dbReference type="GO" id="GO:0004045">
    <property type="term" value="F:peptidyl-tRNA hydrolase activity"/>
    <property type="evidence" value="ECO:0007669"/>
    <property type="project" value="UniProtKB-EC"/>
</dbReference>
<dbReference type="GO" id="GO:0000049">
    <property type="term" value="F:tRNA binding"/>
    <property type="evidence" value="ECO:0007669"/>
    <property type="project" value="UniProtKB-KW"/>
</dbReference>
<dbReference type="Gene3D" id="3.40.50.1470">
    <property type="entry name" value="Peptidyl-tRNA hydrolase"/>
    <property type="match status" value="1"/>
</dbReference>